<sequence>MPLSFYDYSSGEKIGSTILAKNVLAAATENVDSNLHAKILALKNWRKQYQIVYRDLAQTEFFQEQNLLEIARVGLEKISNSVRDESGRTISQIVEAGWLGRQQVETFVIQGSGSAVPLHLANMATLTEAAQIWSQDQIAEPGLVSSFKFLDAHKKLPIASDVLVALAGAAEYAPSRYWLQIGGTVAVAARPGAARWLSLIAQARKSGGVLLVPVLSRRLGEAKSDLSDIAIADLAGLDLVEDAEELASWVASISRSRSERIVLGQYAYAPGAKHIIVQAVQDALANLVSQKLAPTRIAFAWLATPTDSTVVPAAVLGSALDKFKERSFSTKLRDSLLLMKKTPGKYFESRFGEKLALIDPTSSVQGSSYALAKRSQRWRAYLANSQGIKVSYAVSPPARTHSVLSFKILNATYRGAPSFGLKPFEVADAAIASTAVLLRDLHGPMHSRGSTSLHSENAIHGGLWRLAYRPSSVWTRATILGWRALLKPSRLEILPK</sequence>
<proteinExistence type="predicted"/>
<accession>A0A6J6IQ50</accession>
<evidence type="ECO:0000313" key="1">
    <source>
        <dbReference type="EMBL" id="CAB4626369.1"/>
    </source>
</evidence>
<protein>
    <submittedName>
        <fullName evidence="1">Unannotated protein</fullName>
    </submittedName>
</protein>
<organism evidence="1">
    <name type="scientific">freshwater metagenome</name>
    <dbReference type="NCBI Taxonomy" id="449393"/>
    <lineage>
        <taxon>unclassified sequences</taxon>
        <taxon>metagenomes</taxon>
        <taxon>ecological metagenomes</taxon>
    </lineage>
</organism>
<dbReference type="EMBL" id="CAEZVD010000116">
    <property type="protein sequence ID" value="CAB4626369.1"/>
    <property type="molecule type" value="Genomic_DNA"/>
</dbReference>
<reference evidence="1" key="1">
    <citation type="submission" date="2020-05" db="EMBL/GenBank/DDBJ databases">
        <authorList>
            <person name="Chiriac C."/>
            <person name="Salcher M."/>
            <person name="Ghai R."/>
            <person name="Kavagutti S V."/>
        </authorList>
    </citation>
    <scope>NUCLEOTIDE SEQUENCE</scope>
</reference>
<name>A0A6J6IQ50_9ZZZZ</name>
<dbReference type="AlphaFoldDB" id="A0A6J6IQ50"/>
<gene>
    <name evidence="1" type="ORF">UFOPK1909_00906</name>
</gene>